<proteinExistence type="predicted"/>
<name>A0A2P2MWQ7_RHIMU</name>
<dbReference type="AlphaFoldDB" id="A0A2P2MWQ7"/>
<organism evidence="1">
    <name type="scientific">Rhizophora mucronata</name>
    <name type="common">Asiatic mangrove</name>
    <dbReference type="NCBI Taxonomy" id="61149"/>
    <lineage>
        <taxon>Eukaryota</taxon>
        <taxon>Viridiplantae</taxon>
        <taxon>Streptophyta</taxon>
        <taxon>Embryophyta</taxon>
        <taxon>Tracheophyta</taxon>
        <taxon>Spermatophyta</taxon>
        <taxon>Magnoliopsida</taxon>
        <taxon>eudicotyledons</taxon>
        <taxon>Gunneridae</taxon>
        <taxon>Pentapetalae</taxon>
        <taxon>rosids</taxon>
        <taxon>fabids</taxon>
        <taxon>Malpighiales</taxon>
        <taxon>Rhizophoraceae</taxon>
        <taxon>Rhizophora</taxon>
    </lineage>
</organism>
<dbReference type="EMBL" id="GGEC01054154">
    <property type="protein sequence ID" value="MBX34638.1"/>
    <property type="molecule type" value="Transcribed_RNA"/>
</dbReference>
<protein>
    <submittedName>
        <fullName evidence="1">Copia protein</fullName>
    </submittedName>
</protein>
<evidence type="ECO:0000313" key="1">
    <source>
        <dbReference type="EMBL" id="MBX34638.1"/>
    </source>
</evidence>
<reference evidence="1" key="1">
    <citation type="submission" date="2018-02" db="EMBL/GenBank/DDBJ databases">
        <title>Rhizophora mucronata_Transcriptome.</title>
        <authorList>
            <person name="Meera S.P."/>
            <person name="Sreeshan A."/>
            <person name="Augustine A."/>
        </authorList>
    </citation>
    <scope>NUCLEOTIDE SEQUENCE</scope>
    <source>
        <tissue evidence="1">Leaf</tissue>
    </source>
</reference>
<accession>A0A2P2MWQ7</accession>
<sequence>MKLHFIREAQENGDVNLTYYNAKDQMASILTKCLQRPRFKELTRKLDLQNYGTKERRS</sequence>